<evidence type="ECO:0008006" key="5">
    <source>
        <dbReference type="Google" id="ProtNLM"/>
    </source>
</evidence>
<feature type="transmembrane region" description="Helical" evidence="2">
    <location>
        <begin position="219"/>
        <end position="237"/>
    </location>
</feature>
<evidence type="ECO:0000256" key="1">
    <source>
        <dbReference type="SAM" id="MobiDB-lite"/>
    </source>
</evidence>
<evidence type="ECO:0000256" key="2">
    <source>
        <dbReference type="SAM" id="Phobius"/>
    </source>
</evidence>
<reference evidence="3 4" key="1">
    <citation type="journal article" date="2023" name="Plants (Basel)">
        <title>Bridging the Gap: Combining Genomics and Transcriptomics Approaches to Understand Stylosanthes scabra, an Orphan Legume from the Brazilian Caatinga.</title>
        <authorList>
            <person name="Ferreira-Neto J.R.C."/>
            <person name="da Silva M.D."/>
            <person name="Binneck E."/>
            <person name="de Melo N.F."/>
            <person name="da Silva R.H."/>
            <person name="de Melo A.L.T.M."/>
            <person name="Pandolfi V."/>
            <person name="Bustamante F.O."/>
            <person name="Brasileiro-Vidal A.C."/>
            <person name="Benko-Iseppon A.M."/>
        </authorList>
    </citation>
    <scope>NUCLEOTIDE SEQUENCE [LARGE SCALE GENOMIC DNA]</scope>
    <source>
        <tissue evidence="3">Leaves</tissue>
    </source>
</reference>
<keyword evidence="2" id="KW-0812">Transmembrane</keyword>
<protein>
    <recommendedName>
        <fullName evidence="5">Transmembrane protein</fullName>
    </recommendedName>
</protein>
<keyword evidence="4" id="KW-1185">Reference proteome</keyword>
<feature type="transmembrane region" description="Helical" evidence="2">
    <location>
        <begin position="100"/>
        <end position="120"/>
    </location>
</feature>
<feature type="region of interest" description="Disordered" evidence="1">
    <location>
        <begin position="247"/>
        <end position="295"/>
    </location>
</feature>
<comment type="caution">
    <text evidence="3">The sequence shown here is derived from an EMBL/GenBank/DDBJ whole genome shotgun (WGS) entry which is preliminary data.</text>
</comment>
<keyword evidence="2" id="KW-0472">Membrane</keyword>
<keyword evidence="2" id="KW-1133">Transmembrane helix</keyword>
<feature type="compositionally biased region" description="Low complexity" evidence="1">
    <location>
        <begin position="264"/>
        <end position="295"/>
    </location>
</feature>
<dbReference type="Proteomes" id="UP001341840">
    <property type="component" value="Unassembled WGS sequence"/>
</dbReference>
<organism evidence="3 4">
    <name type="scientific">Stylosanthes scabra</name>
    <dbReference type="NCBI Taxonomy" id="79078"/>
    <lineage>
        <taxon>Eukaryota</taxon>
        <taxon>Viridiplantae</taxon>
        <taxon>Streptophyta</taxon>
        <taxon>Embryophyta</taxon>
        <taxon>Tracheophyta</taxon>
        <taxon>Spermatophyta</taxon>
        <taxon>Magnoliopsida</taxon>
        <taxon>eudicotyledons</taxon>
        <taxon>Gunneridae</taxon>
        <taxon>Pentapetalae</taxon>
        <taxon>rosids</taxon>
        <taxon>fabids</taxon>
        <taxon>Fabales</taxon>
        <taxon>Fabaceae</taxon>
        <taxon>Papilionoideae</taxon>
        <taxon>50 kb inversion clade</taxon>
        <taxon>dalbergioids sensu lato</taxon>
        <taxon>Dalbergieae</taxon>
        <taxon>Pterocarpus clade</taxon>
        <taxon>Stylosanthes</taxon>
    </lineage>
</organism>
<sequence>MLQFQHCHHHHQHLLSNPLSLSLFPHNHNPSFSFSSSSSVRTPTATLHSPAALPPQASSLSWLTHLAAELTTAPGDEGPIELPFSSTPSIFATTDDPSPIQVASSVLLTGAVSIFLFRALRRRAKRAKELQFRSSGEKKSVKEEALDTLKAMGSSSIEDAKGSPSPVQAFLGGISAGIIALILYKFATTVEAALNRQTISDNYSVRQITITIRTILNGLTYLATFVFGINSVGLFLYSGKLGIDSLTGGPTEKETGSKSKSTDESSLSNSSVESPTNNTELSSSSKGEQSSNDVQ</sequence>
<dbReference type="PANTHER" id="PTHR35733">
    <property type="entry name" value="OS02G0307800 PROTEIN"/>
    <property type="match status" value="1"/>
</dbReference>
<evidence type="ECO:0000313" key="3">
    <source>
        <dbReference type="EMBL" id="MED6198673.1"/>
    </source>
</evidence>
<gene>
    <name evidence="3" type="ORF">PIB30_068722</name>
</gene>
<dbReference type="Pfam" id="PF11282">
    <property type="entry name" value="DUF3082"/>
    <property type="match status" value="1"/>
</dbReference>
<dbReference type="InterPro" id="IPR021434">
    <property type="entry name" value="DUF3082"/>
</dbReference>
<accession>A0ABU6XNV9</accession>
<feature type="compositionally biased region" description="Basic and acidic residues" evidence="1">
    <location>
        <begin position="251"/>
        <end position="263"/>
    </location>
</feature>
<name>A0ABU6XNV9_9FABA</name>
<dbReference type="PANTHER" id="PTHR35733:SF1">
    <property type="entry name" value="OS02G0307800 PROTEIN"/>
    <property type="match status" value="1"/>
</dbReference>
<dbReference type="EMBL" id="JASCZI010212190">
    <property type="protein sequence ID" value="MED6198673.1"/>
    <property type="molecule type" value="Genomic_DNA"/>
</dbReference>
<proteinExistence type="predicted"/>
<evidence type="ECO:0000313" key="4">
    <source>
        <dbReference type="Proteomes" id="UP001341840"/>
    </source>
</evidence>